<keyword evidence="1" id="KW-1133">Transmembrane helix</keyword>
<protein>
    <submittedName>
        <fullName evidence="2">Uncharacterized protein</fullName>
    </submittedName>
</protein>
<sequence>MKELVMEINYDRSRLLYLVLSIVAALLFMFGEGAFLFFLLSLVLLAKSKVEKADNQWLRISGVITYLLYFSYIAYQVAAWFYENFLG</sequence>
<dbReference type="EMBL" id="JRJU01000021">
    <property type="protein sequence ID" value="KHF39293.1"/>
    <property type="molecule type" value="Genomic_DNA"/>
</dbReference>
<evidence type="ECO:0000256" key="1">
    <source>
        <dbReference type="SAM" id="Phobius"/>
    </source>
</evidence>
<keyword evidence="1" id="KW-0812">Transmembrane</keyword>
<gene>
    <name evidence="2" type="ORF">LQ50_16485</name>
</gene>
<dbReference type="Proteomes" id="UP000030832">
    <property type="component" value="Unassembled WGS sequence"/>
</dbReference>
<feature type="transmembrane region" description="Helical" evidence="1">
    <location>
        <begin position="15"/>
        <end position="45"/>
    </location>
</feature>
<feature type="transmembrane region" description="Helical" evidence="1">
    <location>
        <begin position="57"/>
        <end position="82"/>
    </location>
</feature>
<evidence type="ECO:0000313" key="3">
    <source>
        <dbReference type="Proteomes" id="UP000030832"/>
    </source>
</evidence>
<dbReference type="AlphaFoldDB" id="A0A0B0I9T1"/>
<comment type="caution">
    <text evidence="2">The sequence shown here is derived from an EMBL/GenBank/DDBJ whole genome shotgun (WGS) entry which is preliminary data.</text>
</comment>
<keyword evidence="1" id="KW-0472">Membrane</keyword>
<proteinExistence type="predicted"/>
<keyword evidence="3" id="KW-1185">Reference proteome</keyword>
<reference evidence="2 3" key="1">
    <citation type="submission" date="2014-09" db="EMBL/GenBank/DDBJ databases">
        <title>Genome sequencing and annotation of Bacillus Okhensis strain Kh10-101T.</title>
        <authorList>
            <person name="Prakash J.S."/>
        </authorList>
    </citation>
    <scope>NUCLEOTIDE SEQUENCE [LARGE SCALE GENOMIC DNA]</scope>
    <source>
        <strain evidence="3">Kh10-101T</strain>
    </source>
</reference>
<accession>A0A0B0I9T1</accession>
<name>A0A0B0I9T1_9BACI</name>
<evidence type="ECO:0000313" key="2">
    <source>
        <dbReference type="EMBL" id="KHF39293.1"/>
    </source>
</evidence>
<dbReference type="RefSeq" id="WP_034630973.1">
    <property type="nucleotide sequence ID" value="NZ_JRJU01000021.1"/>
</dbReference>
<organism evidence="2 3">
    <name type="scientific">Halalkalibacter okhensis</name>
    <dbReference type="NCBI Taxonomy" id="333138"/>
    <lineage>
        <taxon>Bacteria</taxon>
        <taxon>Bacillati</taxon>
        <taxon>Bacillota</taxon>
        <taxon>Bacilli</taxon>
        <taxon>Bacillales</taxon>
        <taxon>Bacillaceae</taxon>
        <taxon>Halalkalibacter</taxon>
    </lineage>
</organism>